<dbReference type="Proteomes" id="UP000037201">
    <property type="component" value="Unassembled WGS sequence"/>
</dbReference>
<dbReference type="EMBL" id="JUEU01000118">
    <property type="protein sequence ID" value="KOP59468.1"/>
    <property type="molecule type" value="Genomic_DNA"/>
</dbReference>
<keyword evidence="3" id="KW-1185">Reference proteome</keyword>
<evidence type="ECO:0000313" key="3">
    <source>
        <dbReference type="Proteomes" id="UP000037201"/>
    </source>
</evidence>
<comment type="caution">
    <text evidence="2">The sequence shown here is derived from an EMBL/GenBank/DDBJ whole genome shotgun (WGS) entry which is preliminary data.</text>
</comment>
<organism evidence="2 3">
    <name type="scientific">Pseudomonas coronafaciens pv. porri</name>
    <dbReference type="NCBI Taxonomy" id="83964"/>
    <lineage>
        <taxon>Bacteria</taxon>
        <taxon>Pseudomonadati</taxon>
        <taxon>Pseudomonadota</taxon>
        <taxon>Gammaproteobacteria</taxon>
        <taxon>Pseudomonadales</taxon>
        <taxon>Pseudomonadaceae</taxon>
        <taxon>Pseudomonas</taxon>
        <taxon>Pseudomonas coronafaciens</taxon>
    </lineage>
</organism>
<dbReference type="RefSeq" id="WP_053486524.1">
    <property type="nucleotide sequence ID" value="NZ_JUEU01000118.1"/>
</dbReference>
<dbReference type="SUPFAM" id="SSF52540">
    <property type="entry name" value="P-loop containing nucleoside triphosphate hydrolases"/>
    <property type="match status" value="1"/>
</dbReference>
<dbReference type="InterPro" id="IPR027417">
    <property type="entry name" value="P-loop_NTPase"/>
</dbReference>
<evidence type="ECO:0000259" key="1">
    <source>
        <dbReference type="Pfam" id="PF01656"/>
    </source>
</evidence>
<reference evidence="2 3" key="1">
    <citation type="submission" date="2015-09" db="EMBL/GenBank/DDBJ databases">
        <title>Genome analysis of Pseudomonas syringae pv. porri LMG.</title>
        <authorList>
            <person name="Rombouts S."/>
        </authorList>
    </citation>
    <scope>NUCLEOTIDE SEQUENCE [LARGE SCALE GENOMIC DNA]</scope>
    <source>
        <strain evidence="2 3">LMG 28496</strain>
    </source>
</reference>
<dbReference type="Gene3D" id="3.40.50.300">
    <property type="entry name" value="P-loop containing nucleotide triphosphate hydrolases"/>
    <property type="match status" value="1"/>
</dbReference>
<dbReference type="InterPro" id="IPR002586">
    <property type="entry name" value="CobQ/CobB/MinD/ParA_Nub-bd_dom"/>
</dbReference>
<gene>
    <name evidence="2" type="ORF">OX90_11335</name>
</gene>
<proteinExistence type="predicted"/>
<protein>
    <recommendedName>
        <fullName evidence="1">CobQ/CobB/MinD/ParA nucleotide binding domain-containing protein</fullName>
    </recommendedName>
</protein>
<dbReference type="Pfam" id="PF01656">
    <property type="entry name" value="CbiA"/>
    <property type="match status" value="1"/>
</dbReference>
<sequence length="252" mass="28386">MVKTNNNCIIVSSPDIKGGLGKTFIHAQCALAVAMFNKGMEVIIFDADPQQSMIELMADRDKNKLPKLPNLKIIKKESDSTFAQDILDASYTSDFIFIDTAGADNVDLTKVQYFSDIAYHLCDVSNVSTYKSKEFEVGILADINLRKKNGNTKSCVYKTFYNGISPIPNVAKKQLSKCRKPVDDLVSTGLIQQCEFNICRREPFTECMNTGASIFELDKENKILSYYNAKLEIKALYLDFMNTRHNIIKNRG</sequence>
<name>A0ABR5JPM3_9PSED</name>
<evidence type="ECO:0000313" key="2">
    <source>
        <dbReference type="EMBL" id="KOP59468.1"/>
    </source>
</evidence>
<accession>A0ABR5JPM3</accession>
<feature type="domain" description="CobQ/CobB/MinD/ParA nucleotide binding" evidence="1">
    <location>
        <begin position="17"/>
        <end position="116"/>
    </location>
</feature>